<dbReference type="SMART" id="SM00382">
    <property type="entry name" value="AAA"/>
    <property type="match status" value="1"/>
</dbReference>
<evidence type="ECO:0000256" key="3">
    <source>
        <dbReference type="ARBA" id="ARBA00022741"/>
    </source>
</evidence>
<feature type="domain" description="ABC transporter" evidence="5">
    <location>
        <begin position="2"/>
        <end position="227"/>
    </location>
</feature>
<keyword evidence="4 6" id="KW-0067">ATP-binding</keyword>
<accession>A0A939TFN3</accession>
<dbReference type="InterPro" id="IPR017871">
    <property type="entry name" value="ABC_transporter-like_CS"/>
</dbReference>
<dbReference type="PROSITE" id="PS50893">
    <property type="entry name" value="ABC_TRANSPORTER_2"/>
    <property type="match status" value="1"/>
</dbReference>
<dbReference type="InterPro" id="IPR003593">
    <property type="entry name" value="AAA+_ATPase"/>
</dbReference>
<proteinExistence type="inferred from homology"/>
<comment type="caution">
    <text evidence="6">The sequence shown here is derived from an EMBL/GenBank/DDBJ whole genome shotgun (WGS) entry which is preliminary data.</text>
</comment>
<dbReference type="AlphaFoldDB" id="A0A939TFN3"/>
<keyword evidence="2" id="KW-0813">Transport</keyword>
<dbReference type="Gene3D" id="3.40.50.300">
    <property type="entry name" value="P-loop containing nucleotide triphosphate hydrolases"/>
    <property type="match status" value="1"/>
</dbReference>
<dbReference type="Proteomes" id="UP000669179">
    <property type="component" value="Unassembled WGS sequence"/>
</dbReference>
<evidence type="ECO:0000313" key="6">
    <source>
        <dbReference type="EMBL" id="MBO2454555.1"/>
    </source>
</evidence>
<sequence>MISVEGLVKRFGAVVAVDGLSFTARPGMVTGFLGPNGAGKTTTLRSLLGLVRPTEGRALINGRAYAELERPAAVVGAALEATGFHPGRSARDHLRVTCMSANLPGERVDAVLEMTGLTEDADRRVGTYSLGMRQRLALATAVLGEPPVLILDEPANGLDPAGIHWLRAMLRHLADGGCTVLVSSHVLSEVEQIADHVVIIAHGRVVRDAPLAELVGEESELRVRVAEPIERTGRAEAAEQAEGLAMPEHAELAGAVEEAAALAGVLEAAGGTVRREADVLWVTGMDAADVGRAALEARIALSELVRERSGLEKVFLDLTMRELER</sequence>
<dbReference type="PANTHER" id="PTHR43335">
    <property type="entry name" value="ABC TRANSPORTER, ATP-BINDING PROTEIN"/>
    <property type="match status" value="1"/>
</dbReference>
<evidence type="ECO:0000256" key="4">
    <source>
        <dbReference type="ARBA" id="ARBA00022840"/>
    </source>
</evidence>
<organism evidence="6 7">
    <name type="scientific">Actinomadura barringtoniae</name>
    <dbReference type="NCBI Taxonomy" id="1427535"/>
    <lineage>
        <taxon>Bacteria</taxon>
        <taxon>Bacillati</taxon>
        <taxon>Actinomycetota</taxon>
        <taxon>Actinomycetes</taxon>
        <taxon>Streptosporangiales</taxon>
        <taxon>Thermomonosporaceae</taxon>
        <taxon>Actinomadura</taxon>
    </lineage>
</organism>
<evidence type="ECO:0000313" key="7">
    <source>
        <dbReference type="Proteomes" id="UP000669179"/>
    </source>
</evidence>
<dbReference type="SUPFAM" id="SSF52540">
    <property type="entry name" value="P-loop containing nucleoside triphosphate hydrolases"/>
    <property type="match status" value="1"/>
</dbReference>
<dbReference type="Pfam" id="PF00005">
    <property type="entry name" value="ABC_tran"/>
    <property type="match status" value="1"/>
</dbReference>
<dbReference type="GO" id="GO:0005524">
    <property type="term" value="F:ATP binding"/>
    <property type="evidence" value="ECO:0007669"/>
    <property type="project" value="UniProtKB-KW"/>
</dbReference>
<dbReference type="GO" id="GO:0016887">
    <property type="term" value="F:ATP hydrolysis activity"/>
    <property type="evidence" value="ECO:0007669"/>
    <property type="project" value="InterPro"/>
</dbReference>
<dbReference type="EMBL" id="JAGEOJ010000027">
    <property type="protein sequence ID" value="MBO2454555.1"/>
    <property type="molecule type" value="Genomic_DNA"/>
</dbReference>
<keyword evidence="7" id="KW-1185">Reference proteome</keyword>
<comment type="similarity">
    <text evidence="1">Belongs to the ABC transporter superfamily.</text>
</comment>
<evidence type="ECO:0000259" key="5">
    <source>
        <dbReference type="PROSITE" id="PS50893"/>
    </source>
</evidence>
<dbReference type="InterPro" id="IPR027417">
    <property type="entry name" value="P-loop_NTPase"/>
</dbReference>
<evidence type="ECO:0000256" key="1">
    <source>
        <dbReference type="ARBA" id="ARBA00005417"/>
    </source>
</evidence>
<protein>
    <submittedName>
        <fullName evidence="6">ATP-binding cassette domain-containing protein</fullName>
    </submittedName>
</protein>
<gene>
    <name evidence="6" type="ORF">J4573_46230</name>
</gene>
<evidence type="ECO:0000256" key="2">
    <source>
        <dbReference type="ARBA" id="ARBA00022448"/>
    </source>
</evidence>
<keyword evidence="3" id="KW-0547">Nucleotide-binding</keyword>
<dbReference type="InterPro" id="IPR003439">
    <property type="entry name" value="ABC_transporter-like_ATP-bd"/>
</dbReference>
<reference evidence="6" key="1">
    <citation type="submission" date="2021-03" db="EMBL/GenBank/DDBJ databases">
        <authorList>
            <person name="Kanchanasin P."/>
            <person name="Saeng-In P."/>
            <person name="Phongsopitanun W."/>
            <person name="Yuki M."/>
            <person name="Kudo T."/>
            <person name="Ohkuma M."/>
            <person name="Tanasupawat S."/>
        </authorList>
    </citation>
    <scope>NUCLEOTIDE SEQUENCE</scope>
    <source>
        <strain evidence="6">GKU 128</strain>
    </source>
</reference>
<name>A0A939TFN3_9ACTN</name>
<dbReference type="PROSITE" id="PS00211">
    <property type="entry name" value="ABC_TRANSPORTER_1"/>
    <property type="match status" value="1"/>
</dbReference>
<dbReference type="PANTHER" id="PTHR43335:SF4">
    <property type="entry name" value="ABC TRANSPORTER, ATP-BINDING PROTEIN"/>
    <property type="match status" value="1"/>
</dbReference>